<dbReference type="SUPFAM" id="SSF100950">
    <property type="entry name" value="NagB/RpiA/CoA transferase-like"/>
    <property type="match status" value="1"/>
</dbReference>
<name>A0ABU1U4P7_9BACL</name>
<dbReference type="InterPro" id="IPR037171">
    <property type="entry name" value="NagB/RpiA_transferase-like"/>
</dbReference>
<dbReference type="Proteomes" id="UP001258181">
    <property type="component" value="Unassembled WGS sequence"/>
</dbReference>
<evidence type="ECO:0000313" key="1">
    <source>
        <dbReference type="EMBL" id="MDR7074447.1"/>
    </source>
</evidence>
<organism evidence="1 2">
    <name type="scientific">Fictibacillus barbaricus</name>
    <dbReference type="NCBI Taxonomy" id="182136"/>
    <lineage>
        <taxon>Bacteria</taxon>
        <taxon>Bacillati</taxon>
        <taxon>Bacillota</taxon>
        <taxon>Bacilli</taxon>
        <taxon>Bacillales</taxon>
        <taxon>Fictibacillaceae</taxon>
        <taxon>Fictibacillus</taxon>
    </lineage>
</organism>
<gene>
    <name evidence="1" type="ORF">J2X07_003443</name>
</gene>
<accession>A0ABU1U4P7</accession>
<keyword evidence="2" id="KW-1185">Reference proteome</keyword>
<dbReference type="Pfam" id="PF01812">
    <property type="entry name" value="5-FTHF_cyc-lig"/>
    <property type="match status" value="1"/>
</dbReference>
<dbReference type="PANTHER" id="PTHR13017">
    <property type="entry name" value="5-FORMYLTETRAHYDROFOLATE CYCLO-LIGASE-RELATED"/>
    <property type="match status" value="1"/>
</dbReference>
<dbReference type="EC" id="6.3.3.2" evidence="1"/>
<dbReference type="InterPro" id="IPR024185">
    <property type="entry name" value="FTHF_cligase-like_sf"/>
</dbReference>
<dbReference type="PANTHER" id="PTHR13017:SF0">
    <property type="entry name" value="METHENYLTETRAHYDROFOLATE SYNTHASE DOMAIN-CONTAINING PROTEIN"/>
    <property type="match status" value="1"/>
</dbReference>
<evidence type="ECO:0000313" key="2">
    <source>
        <dbReference type="Proteomes" id="UP001258181"/>
    </source>
</evidence>
<protein>
    <submittedName>
        <fullName evidence="1">5-formyltetrahydrofolate cyclo-ligase</fullName>
        <ecNumber evidence="1">6.3.3.2</ecNumber>
    </submittedName>
</protein>
<proteinExistence type="predicted"/>
<dbReference type="GO" id="GO:0030272">
    <property type="term" value="F:5-formyltetrahydrofolate cyclo-ligase activity"/>
    <property type="evidence" value="ECO:0007669"/>
    <property type="project" value="UniProtKB-EC"/>
</dbReference>
<dbReference type="InterPro" id="IPR002698">
    <property type="entry name" value="FTHF_cligase"/>
</dbReference>
<reference evidence="1 2" key="1">
    <citation type="submission" date="2023-07" db="EMBL/GenBank/DDBJ databases">
        <title>Sorghum-associated microbial communities from plants grown in Nebraska, USA.</title>
        <authorList>
            <person name="Schachtman D."/>
        </authorList>
    </citation>
    <scope>NUCLEOTIDE SEQUENCE [LARGE SCALE GENOMIC DNA]</scope>
    <source>
        <strain evidence="1 2">BE211</strain>
    </source>
</reference>
<dbReference type="RefSeq" id="WP_310261387.1">
    <property type="nucleotide sequence ID" value="NZ_JAVDWA010000007.1"/>
</dbReference>
<dbReference type="Gene3D" id="3.40.50.10420">
    <property type="entry name" value="NagB/RpiA/CoA transferase-like"/>
    <property type="match status" value="1"/>
</dbReference>
<sequence length="239" mass="27111">MNKKDEIRNQVWTKLTEEKLGRFPFPLENRIPNFKGAEAAARYITEMDLYKSAKVIKVNPDSPQLPLRTQILKDGKMLLVPTPRLKKGFIQVKPEWVPKGEERKAASLTSIMKYGRVLSLAQMPEIDLIVVGSVAIHRDGRRLGKGEGYADREYAIIRELGNKEAPVITSIQSAQLVDDEIPVDVYDLTVDWIATEKGLIRTNSPFPKPTGIVWSEVSEEEMEAMPVLKEIKEWISQRA</sequence>
<dbReference type="EMBL" id="JAVDWA010000007">
    <property type="protein sequence ID" value="MDR7074447.1"/>
    <property type="molecule type" value="Genomic_DNA"/>
</dbReference>
<keyword evidence="1" id="KW-0436">Ligase</keyword>
<comment type="caution">
    <text evidence="1">The sequence shown here is derived from an EMBL/GenBank/DDBJ whole genome shotgun (WGS) entry which is preliminary data.</text>
</comment>